<dbReference type="InterPro" id="IPR010982">
    <property type="entry name" value="Lambda_DNA-bd_dom_sf"/>
</dbReference>
<keyword evidence="4" id="KW-1185">Reference proteome</keyword>
<feature type="domain" description="HTH cro/C1-type" evidence="2">
    <location>
        <begin position="19"/>
        <end position="73"/>
    </location>
</feature>
<dbReference type="PANTHER" id="PTHR46797:SF1">
    <property type="entry name" value="METHYLPHOSPHONATE SYNTHASE"/>
    <property type="match status" value="1"/>
</dbReference>
<dbReference type="PROSITE" id="PS50943">
    <property type="entry name" value="HTH_CROC1"/>
    <property type="match status" value="1"/>
</dbReference>
<dbReference type="CDD" id="cd00093">
    <property type="entry name" value="HTH_XRE"/>
    <property type="match status" value="1"/>
</dbReference>
<dbReference type="Proteomes" id="UP000631653">
    <property type="component" value="Unassembled WGS sequence"/>
</dbReference>
<dbReference type="SUPFAM" id="SSF47413">
    <property type="entry name" value="lambda repressor-like DNA-binding domains"/>
    <property type="match status" value="1"/>
</dbReference>
<reference evidence="3 4" key="1">
    <citation type="journal article" date="2020" name="Int. J. Syst. Evol. Microbiol.">
        <title>Novel acetic acid bacteria from cider fermentations: Acetobacter conturbans sp. nov. and Acetobacter fallax sp. nov.</title>
        <authorList>
            <person name="Sombolestani A.S."/>
            <person name="Cleenwerck I."/>
            <person name="Cnockaert M."/>
            <person name="Borremans W."/>
            <person name="Wieme A.D."/>
            <person name="De Vuyst L."/>
            <person name="Vandamme P."/>
        </authorList>
    </citation>
    <scope>NUCLEOTIDE SEQUENCE [LARGE SCALE GENOMIC DNA]</scope>
    <source>
        <strain evidence="3 4">LMG 1627</strain>
    </source>
</reference>
<accession>A0ABX0K299</accession>
<comment type="caution">
    <text evidence="3">The sequence shown here is derived from an EMBL/GenBank/DDBJ whole genome shotgun (WGS) entry which is preliminary data.</text>
</comment>
<gene>
    <name evidence="3" type="ORF">GOB81_14760</name>
</gene>
<dbReference type="InterPro" id="IPR050807">
    <property type="entry name" value="TransReg_Diox_bact_type"/>
</dbReference>
<evidence type="ECO:0000256" key="1">
    <source>
        <dbReference type="ARBA" id="ARBA00023125"/>
    </source>
</evidence>
<keyword evidence="1" id="KW-0238">DNA-binding</keyword>
<evidence type="ECO:0000313" key="3">
    <source>
        <dbReference type="EMBL" id="NHN89866.1"/>
    </source>
</evidence>
<dbReference type="PANTHER" id="PTHR46797">
    <property type="entry name" value="HTH-TYPE TRANSCRIPTIONAL REGULATOR"/>
    <property type="match status" value="1"/>
</dbReference>
<dbReference type="Pfam" id="PF01381">
    <property type="entry name" value="HTH_3"/>
    <property type="match status" value="1"/>
</dbReference>
<name>A0ABX0K299_9PROT</name>
<dbReference type="SMART" id="SM00530">
    <property type="entry name" value="HTH_XRE"/>
    <property type="match status" value="1"/>
</dbReference>
<evidence type="ECO:0000259" key="2">
    <source>
        <dbReference type="PROSITE" id="PS50943"/>
    </source>
</evidence>
<dbReference type="InterPro" id="IPR001387">
    <property type="entry name" value="Cro/C1-type_HTH"/>
</dbReference>
<sequence>MTDNDLATEHVLHCLGINVRNKRKALGFTQIELAEKTGIGQRNISLIERGQVNLTIKQMQRIASALATTLPILFEGIDNKEE</sequence>
<proteinExistence type="predicted"/>
<dbReference type="EMBL" id="WOSY01000020">
    <property type="protein sequence ID" value="NHN89866.1"/>
    <property type="molecule type" value="Genomic_DNA"/>
</dbReference>
<protein>
    <submittedName>
        <fullName evidence="3">Helix-turn-helix domain-containing protein</fullName>
    </submittedName>
</protein>
<dbReference type="RefSeq" id="WP_173571166.1">
    <property type="nucleotide sequence ID" value="NZ_WOSY01000020.1"/>
</dbReference>
<evidence type="ECO:0000313" key="4">
    <source>
        <dbReference type="Proteomes" id="UP000631653"/>
    </source>
</evidence>
<organism evidence="3 4">
    <name type="scientific">Acetobacter conturbans</name>
    <dbReference type="NCBI Taxonomy" id="1737472"/>
    <lineage>
        <taxon>Bacteria</taxon>
        <taxon>Pseudomonadati</taxon>
        <taxon>Pseudomonadota</taxon>
        <taxon>Alphaproteobacteria</taxon>
        <taxon>Acetobacterales</taxon>
        <taxon>Acetobacteraceae</taxon>
        <taxon>Acetobacter</taxon>
    </lineage>
</organism>
<dbReference type="Gene3D" id="1.10.260.40">
    <property type="entry name" value="lambda repressor-like DNA-binding domains"/>
    <property type="match status" value="1"/>
</dbReference>